<proteinExistence type="predicted"/>
<sequence>MVNFETATYDELDEHAMQQLVMDNSAVSAILRGHLFVEGVIEQLVRRALPKPDAIMGKGNLNFDMKIDLARALDVLSDQHVSQFRAINRIRNRYAHDAGYQVTVAELNAFKFDWAESQNKAFEVSVARGPDEAARIATVFLCWEALSLIKTPIDTGSVG</sequence>
<dbReference type="EMBL" id="SDVB01000170">
    <property type="protein sequence ID" value="RYC17652.1"/>
    <property type="molecule type" value="Genomic_DNA"/>
</dbReference>
<dbReference type="SUPFAM" id="SSF158668">
    <property type="entry name" value="MtlR-like"/>
    <property type="match status" value="1"/>
</dbReference>
<protein>
    <recommendedName>
        <fullName evidence="3">DUF4145 domain-containing protein</fullName>
    </recommendedName>
</protein>
<dbReference type="OrthoDB" id="9134235at2"/>
<accession>A0A4Q2TE95</accession>
<keyword evidence="2" id="KW-1185">Reference proteome</keyword>
<comment type="caution">
    <text evidence="1">The sequence shown here is derived from an EMBL/GenBank/DDBJ whole genome shotgun (WGS) entry which is preliminary data.</text>
</comment>
<name>A0A4Q2TE95_9HYPH</name>
<dbReference type="InterPro" id="IPR038026">
    <property type="entry name" value="MtlR-like_sf"/>
</dbReference>
<dbReference type="RefSeq" id="WP_129331238.1">
    <property type="nucleotide sequence ID" value="NZ_SDVB01000170.1"/>
</dbReference>
<dbReference type="Proteomes" id="UP000291088">
    <property type="component" value="Unassembled WGS sequence"/>
</dbReference>
<evidence type="ECO:0000313" key="2">
    <source>
        <dbReference type="Proteomes" id="UP000291088"/>
    </source>
</evidence>
<reference evidence="1 2" key="1">
    <citation type="submission" date="2019-01" db="EMBL/GenBank/DDBJ databases">
        <authorList>
            <person name="Deng T."/>
        </authorList>
    </citation>
    <scope>NUCLEOTIDE SEQUENCE [LARGE SCALE GENOMIC DNA]</scope>
    <source>
        <strain evidence="1 2">F8825</strain>
    </source>
</reference>
<evidence type="ECO:0008006" key="3">
    <source>
        <dbReference type="Google" id="ProtNLM"/>
    </source>
</evidence>
<organism evidence="1 2">
    <name type="scientific">Ciceribacter ferrooxidans</name>
    <dbReference type="NCBI Taxonomy" id="2509717"/>
    <lineage>
        <taxon>Bacteria</taxon>
        <taxon>Pseudomonadati</taxon>
        <taxon>Pseudomonadota</taxon>
        <taxon>Alphaproteobacteria</taxon>
        <taxon>Hyphomicrobiales</taxon>
        <taxon>Rhizobiaceae</taxon>
        <taxon>Ciceribacter</taxon>
    </lineage>
</organism>
<gene>
    <name evidence="1" type="ORF">EUU22_06660</name>
</gene>
<evidence type="ECO:0000313" key="1">
    <source>
        <dbReference type="EMBL" id="RYC17652.1"/>
    </source>
</evidence>
<dbReference type="AlphaFoldDB" id="A0A4Q2TE95"/>
<dbReference type="Gene3D" id="1.20.120.330">
    <property type="entry name" value="Nucleotidyltransferases domain 2"/>
    <property type="match status" value="1"/>
</dbReference>